<dbReference type="GO" id="GO:0051131">
    <property type="term" value="P:chaperone-mediated protein complex assembly"/>
    <property type="evidence" value="ECO:0007669"/>
    <property type="project" value="InterPro"/>
</dbReference>
<reference evidence="3 4" key="1">
    <citation type="submission" date="2016-10" db="EMBL/GenBank/DDBJ databases">
        <authorList>
            <person name="de Groot N.N."/>
        </authorList>
    </citation>
    <scope>NUCLEOTIDE SEQUENCE [LARGE SCALE GENOMIC DNA]</scope>
    <source>
        <strain evidence="3 4">DSM 16859</strain>
    </source>
</reference>
<dbReference type="SUPFAM" id="SSF89155">
    <property type="entry name" value="TorD-like"/>
    <property type="match status" value="1"/>
</dbReference>
<proteinExistence type="predicted"/>
<organism evidence="3 4">
    <name type="scientific">Propionibacterium cyclohexanicum</name>
    <dbReference type="NCBI Taxonomy" id="64702"/>
    <lineage>
        <taxon>Bacteria</taxon>
        <taxon>Bacillati</taxon>
        <taxon>Actinomycetota</taxon>
        <taxon>Actinomycetes</taxon>
        <taxon>Propionibacteriales</taxon>
        <taxon>Propionibacteriaceae</taxon>
        <taxon>Propionibacterium</taxon>
    </lineage>
</organism>
<dbReference type="GO" id="GO:0051082">
    <property type="term" value="F:unfolded protein binding"/>
    <property type="evidence" value="ECO:0007669"/>
    <property type="project" value="InterPro"/>
</dbReference>
<dbReference type="InterPro" id="IPR036411">
    <property type="entry name" value="TorD-like_sf"/>
</dbReference>
<dbReference type="PANTHER" id="PTHR43680">
    <property type="entry name" value="NITRATE REDUCTASE MOLYBDENUM COFACTOR ASSEMBLY CHAPERONE"/>
    <property type="match status" value="1"/>
</dbReference>
<dbReference type="AlphaFoldDB" id="A0A1H9U1N7"/>
<protein>
    <submittedName>
        <fullName evidence="3">Nitrate reductase delta subunit</fullName>
    </submittedName>
</protein>
<dbReference type="EMBL" id="FOGZ01000035">
    <property type="protein sequence ID" value="SES03356.1"/>
    <property type="molecule type" value="Genomic_DNA"/>
</dbReference>
<dbReference type="NCBIfam" id="TIGR00684">
    <property type="entry name" value="narJ"/>
    <property type="match status" value="1"/>
</dbReference>
<evidence type="ECO:0000313" key="3">
    <source>
        <dbReference type="EMBL" id="SES03356.1"/>
    </source>
</evidence>
<dbReference type="GO" id="GO:0016530">
    <property type="term" value="F:metallochaperone activity"/>
    <property type="evidence" value="ECO:0007669"/>
    <property type="project" value="TreeGrafter"/>
</dbReference>
<keyword evidence="4" id="KW-1185">Reference proteome</keyword>
<dbReference type="InterPro" id="IPR003765">
    <property type="entry name" value="NO3_reductase_chaperone_NarJ"/>
</dbReference>
<dbReference type="Pfam" id="PF02613">
    <property type="entry name" value="Nitrate_red_del"/>
    <property type="match status" value="1"/>
</dbReference>
<dbReference type="STRING" id="64702.SAMN05443377_13513"/>
<gene>
    <name evidence="3" type="ORF">SAMN05443377_13513</name>
</gene>
<dbReference type="GO" id="GO:0042128">
    <property type="term" value="P:nitrate assimilation"/>
    <property type="evidence" value="ECO:0007669"/>
    <property type="project" value="UniProtKB-KW"/>
</dbReference>
<dbReference type="Proteomes" id="UP000198815">
    <property type="component" value="Unassembled WGS sequence"/>
</dbReference>
<sequence>MALLSRRSGTKSAPGPSVSRDKRRIVQMSCSLLLDYPDEQLPGKLATIREACTELPAALREPIEQFCTTVETTGIRGLQEHYVDNFDQKRRCALWLTYYTHGDTRARGQALLAFREVMRRSGFDMGREELADYLPAVLEFCALEESDTGEKLLESNREGLEVVRAALHKSGSPYAVLLDALLAILPQADARTIEAYQKLISQGPPSELVGLDMPSVPPYASPDASALGRPAPTTSERK</sequence>
<evidence type="ECO:0000256" key="2">
    <source>
        <dbReference type="SAM" id="MobiDB-lite"/>
    </source>
</evidence>
<dbReference type="PANTHER" id="PTHR43680:SF2">
    <property type="entry name" value="NITRATE REDUCTASE MOLYBDENUM COFACTOR ASSEMBLY CHAPERONE NARJ"/>
    <property type="match status" value="1"/>
</dbReference>
<dbReference type="Gene3D" id="1.10.3480.10">
    <property type="entry name" value="TorD-like"/>
    <property type="match status" value="1"/>
</dbReference>
<keyword evidence="1" id="KW-0534">Nitrate assimilation</keyword>
<feature type="region of interest" description="Disordered" evidence="2">
    <location>
        <begin position="210"/>
        <end position="238"/>
    </location>
</feature>
<feature type="region of interest" description="Disordered" evidence="2">
    <location>
        <begin position="1"/>
        <end position="20"/>
    </location>
</feature>
<dbReference type="InterPro" id="IPR020945">
    <property type="entry name" value="DMSO/NO3_reduct_chaperone"/>
</dbReference>
<dbReference type="OrthoDB" id="4307003at2"/>
<evidence type="ECO:0000313" key="4">
    <source>
        <dbReference type="Proteomes" id="UP000198815"/>
    </source>
</evidence>
<name>A0A1H9U1N7_9ACTN</name>
<accession>A0A1H9U1N7</accession>
<evidence type="ECO:0000256" key="1">
    <source>
        <dbReference type="ARBA" id="ARBA00023063"/>
    </source>
</evidence>